<dbReference type="Pfam" id="PF13439">
    <property type="entry name" value="Glyco_transf_4"/>
    <property type="match status" value="1"/>
</dbReference>
<keyword evidence="1 4" id="KW-0808">Transferase</keyword>
<accession>A0A0G1S354</accession>
<comment type="caution">
    <text evidence="4">The sequence shown here is derived from an EMBL/GenBank/DDBJ whole genome shotgun (WGS) entry which is preliminary data.</text>
</comment>
<evidence type="ECO:0000313" key="4">
    <source>
        <dbReference type="EMBL" id="KKU63821.1"/>
    </source>
</evidence>
<dbReference type="GO" id="GO:0009103">
    <property type="term" value="P:lipopolysaccharide biosynthetic process"/>
    <property type="evidence" value="ECO:0007669"/>
    <property type="project" value="TreeGrafter"/>
</dbReference>
<evidence type="ECO:0000259" key="2">
    <source>
        <dbReference type="Pfam" id="PF00534"/>
    </source>
</evidence>
<dbReference type="Pfam" id="PF00534">
    <property type="entry name" value="Glycos_transf_1"/>
    <property type="match status" value="1"/>
</dbReference>
<dbReference type="GO" id="GO:0016757">
    <property type="term" value="F:glycosyltransferase activity"/>
    <property type="evidence" value="ECO:0007669"/>
    <property type="project" value="InterPro"/>
</dbReference>
<dbReference type="STRING" id="1618364.UX86_C0017G0003"/>
<reference evidence="4 5" key="1">
    <citation type="journal article" date="2015" name="Nature">
        <title>rRNA introns, odd ribosomes, and small enigmatic genomes across a large radiation of phyla.</title>
        <authorList>
            <person name="Brown C.T."/>
            <person name="Hug L.A."/>
            <person name="Thomas B.C."/>
            <person name="Sharon I."/>
            <person name="Castelle C.J."/>
            <person name="Singh A."/>
            <person name="Wilkins M.J."/>
            <person name="Williams K.H."/>
            <person name="Banfield J.F."/>
        </authorList>
    </citation>
    <scope>NUCLEOTIDE SEQUENCE [LARGE SCALE GENOMIC DNA]</scope>
</reference>
<feature type="domain" description="Glycosyltransferase subfamily 4-like N-terminal" evidence="3">
    <location>
        <begin position="17"/>
        <end position="177"/>
    </location>
</feature>
<dbReference type="Proteomes" id="UP000034502">
    <property type="component" value="Unassembled WGS sequence"/>
</dbReference>
<dbReference type="PANTHER" id="PTHR46401:SF2">
    <property type="entry name" value="GLYCOSYLTRANSFERASE WBBK-RELATED"/>
    <property type="match status" value="1"/>
</dbReference>
<protein>
    <submittedName>
        <fullName evidence="4">Glycosyl transferase group 1</fullName>
    </submittedName>
</protein>
<dbReference type="CDD" id="cd03809">
    <property type="entry name" value="GT4_MtfB-like"/>
    <property type="match status" value="1"/>
</dbReference>
<gene>
    <name evidence="4" type="ORF">UX86_C0017G0003</name>
</gene>
<organism evidence="4 5">
    <name type="scientific">Candidatus Amesbacteria bacterium GW2011_GWC1_47_15</name>
    <dbReference type="NCBI Taxonomy" id="1618364"/>
    <lineage>
        <taxon>Bacteria</taxon>
        <taxon>Candidatus Amesiibacteriota</taxon>
    </lineage>
</organism>
<evidence type="ECO:0000313" key="5">
    <source>
        <dbReference type="Proteomes" id="UP000034502"/>
    </source>
</evidence>
<feature type="domain" description="Glycosyl transferase family 1" evidence="2">
    <location>
        <begin position="197"/>
        <end position="352"/>
    </location>
</feature>
<sequence>MRIGIDASRAFEVERTGTETYSYQMIRHILQLPEAGKHEWYLYVKSQAPSTNNQIIFNNQAPNTKFIQIPLPFLWTQTGLAARTWIDKLDCLWVPAHTLPLLRKPDLKTLVTVHGIEYEWLPAYESRLQRWYLPWSTIYAVKTATKVIAVSDFTKGQLVERLGADPARIQVVHEGVSFQALNPKHQYSIFNKFKIIPEKYLLFIGTVQPRKNLARLIEAFSRIRDHRGLRLVIAGKLGWQYEAVLAAPEKFGVKNRVVFTGYITDEEKEVLLRNALVYVQPSITEGFGLPVLEAFAAGVPVISSDGGALKEILNFSGFLFDPFETEGIKKSLELVLGNKKIRRELVDRGRERLKDFSWVQAARQTLKLFETL</sequence>
<dbReference type="EMBL" id="LCNU01000017">
    <property type="protein sequence ID" value="KKU63821.1"/>
    <property type="molecule type" value="Genomic_DNA"/>
</dbReference>
<name>A0A0G1S354_9BACT</name>
<evidence type="ECO:0000259" key="3">
    <source>
        <dbReference type="Pfam" id="PF13439"/>
    </source>
</evidence>
<dbReference type="Gene3D" id="3.40.50.2000">
    <property type="entry name" value="Glycogen Phosphorylase B"/>
    <property type="match status" value="2"/>
</dbReference>
<proteinExistence type="predicted"/>
<dbReference type="InterPro" id="IPR028098">
    <property type="entry name" value="Glyco_trans_4-like_N"/>
</dbReference>
<dbReference type="SUPFAM" id="SSF53756">
    <property type="entry name" value="UDP-Glycosyltransferase/glycogen phosphorylase"/>
    <property type="match status" value="1"/>
</dbReference>
<evidence type="ECO:0000256" key="1">
    <source>
        <dbReference type="ARBA" id="ARBA00022679"/>
    </source>
</evidence>
<dbReference type="InterPro" id="IPR001296">
    <property type="entry name" value="Glyco_trans_1"/>
</dbReference>
<dbReference type="PANTHER" id="PTHR46401">
    <property type="entry name" value="GLYCOSYLTRANSFERASE WBBK-RELATED"/>
    <property type="match status" value="1"/>
</dbReference>
<dbReference type="AlphaFoldDB" id="A0A0G1S354"/>